<evidence type="ECO:0000256" key="1">
    <source>
        <dbReference type="SAM" id="MobiDB-lite"/>
    </source>
</evidence>
<dbReference type="Proteomes" id="UP000815325">
    <property type="component" value="Unassembled WGS sequence"/>
</dbReference>
<feature type="compositionally biased region" description="Low complexity" evidence="1">
    <location>
        <begin position="121"/>
        <end position="132"/>
    </location>
</feature>
<protein>
    <recommendedName>
        <fullName evidence="4">Encoded protein</fullName>
    </recommendedName>
</protein>
<organism evidence="2 3">
    <name type="scientific">Dunaliella salina</name>
    <name type="common">Green alga</name>
    <name type="synonym">Protococcus salinus</name>
    <dbReference type="NCBI Taxonomy" id="3046"/>
    <lineage>
        <taxon>Eukaryota</taxon>
        <taxon>Viridiplantae</taxon>
        <taxon>Chlorophyta</taxon>
        <taxon>core chlorophytes</taxon>
        <taxon>Chlorophyceae</taxon>
        <taxon>CS clade</taxon>
        <taxon>Chlamydomonadales</taxon>
        <taxon>Dunaliellaceae</taxon>
        <taxon>Dunaliella</taxon>
    </lineage>
</organism>
<evidence type="ECO:0008006" key="4">
    <source>
        <dbReference type="Google" id="ProtNLM"/>
    </source>
</evidence>
<gene>
    <name evidence="2" type="ORF">DUNSADRAFT_7062</name>
</gene>
<keyword evidence="3" id="KW-1185">Reference proteome</keyword>
<proteinExistence type="predicted"/>
<feature type="region of interest" description="Disordered" evidence="1">
    <location>
        <begin position="68"/>
        <end position="178"/>
    </location>
</feature>
<dbReference type="EMBL" id="MU069461">
    <property type="protein sequence ID" value="KAF5842453.1"/>
    <property type="molecule type" value="Genomic_DNA"/>
</dbReference>
<accession>A0ABQ7H6G4</accession>
<sequence length="232" mass="25848">MRHKFHEAAMLLVERENTHKQLLEHAQRHASSPPSHIQENEVDEDQAVKYMCTRCRGSLCCSAYVPQLESGSSSSGSCNSSSSEHGWDMDDVQHPSGGEGFDNDGQAGPQTRQHYQHQQHQRQQQQQQQQLQNASEGRVYDIDGQAAPQKRQRCQQQQQQQQQQQGPGAQLMKRGKKLTGTSEDAACYEENSGSPLHERVCAGCVQAGEHVWHVRLISVQACKQAGLQAAVP</sequence>
<comment type="caution">
    <text evidence="2">The sequence shown here is derived from an EMBL/GenBank/DDBJ whole genome shotgun (WGS) entry which is preliminary data.</text>
</comment>
<feature type="compositionally biased region" description="Low complexity" evidence="1">
    <location>
        <begin position="70"/>
        <end position="83"/>
    </location>
</feature>
<reference evidence="2" key="1">
    <citation type="submission" date="2017-08" db="EMBL/GenBank/DDBJ databases">
        <authorList>
            <person name="Polle J.E."/>
            <person name="Barry K."/>
            <person name="Cushman J."/>
            <person name="Schmutz J."/>
            <person name="Tran D."/>
            <person name="Hathwaick L.T."/>
            <person name="Yim W.C."/>
            <person name="Jenkins J."/>
            <person name="Mckie-Krisberg Z.M."/>
            <person name="Prochnik S."/>
            <person name="Lindquist E."/>
            <person name="Dockter R.B."/>
            <person name="Adam C."/>
            <person name="Molina H."/>
            <person name="Bunkerborg J."/>
            <person name="Jin E."/>
            <person name="Buchheim M."/>
            <person name="Magnuson J."/>
        </authorList>
    </citation>
    <scope>NUCLEOTIDE SEQUENCE</scope>
    <source>
        <strain evidence="2">CCAP 19/18</strain>
    </source>
</reference>
<evidence type="ECO:0000313" key="2">
    <source>
        <dbReference type="EMBL" id="KAF5842453.1"/>
    </source>
</evidence>
<evidence type="ECO:0000313" key="3">
    <source>
        <dbReference type="Proteomes" id="UP000815325"/>
    </source>
</evidence>
<name>A0ABQ7H6G4_DUNSA</name>
<feature type="compositionally biased region" description="Low complexity" evidence="1">
    <location>
        <begin position="145"/>
        <end position="170"/>
    </location>
</feature>